<dbReference type="EMBL" id="PDKJ01000002">
    <property type="protein sequence ID" value="RXJ69656.1"/>
    <property type="molecule type" value="Genomic_DNA"/>
</dbReference>
<dbReference type="AlphaFoldDB" id="A0A4Q0YG93"/>
<dbReference type="SUPFAM" id="SSF56935">
    <property type="entry name" value="Porins"/>
    <property type="match status" value="1"/>
</dbReference>
<evidence type="ECO:0000256" key="12">
    <source>
        <dbReference type="SAM" id="SignalP"/>
    </source>
</evidence>
<dbReference type="Proteomes" id="UP000290172">
    <property type="component" value="Unassembled WGS sequence"/>
</dbReference>
<name>A0A4Q0YG93_9BACT</name>
<dbReference type="Pfam" id="PF07715">
    <property type="entry name" value="Plug"/>
    <property type="match status" value="1"/>
</dbReference>
<evidence type="ECO:0000256" key="8">
    <source>
        <dbReference type="ARBA" id="ARBA00023170"/>
    </source>
</evidence>
<dbReference type="InterPro" id="IPR037066">
    <property type="entry name" value="Plug_dom_sf"/>
</dbReference>
<dbReference type="GO" id="GO:0015344">
    <property type="term" value="F:siderophore uptake transmembrane transporter activity"/>
    <property type="evidence" value="ECO:0007669"/>
    <property type="project" value="TreeGrafter"/>
</dbReference>
<dbReference type="Gene3D" id="2.40.170.20">
    <property type="entry name" value="TonB-dependent receptor, beta-barrel domain"/>
    <property type="match status" value="1"/>
</dbReference>
<evidence type="ECO:0008006" key="17">
    <source>
        <dbReference type="Google" id="ProtNLM"/>
    </source>
</evidence>
<evidence type="ECO:0000256" key="11">
    <source>
        <dbReference type="RuleBase" id="RU003357"/>
    </source>
</evidence>
<keyword evidence="4 10" id="KW-0812">Transmembrane</keyword>
<evidence type="ECO:0000259" key="14">
    <source>
        <dbReference type="Pfam" id="PF07715"/>
    </source>
</evidence>
<keyword evidence="5 12" id="KW-0732">Signal</keyword>
<feature type="domain" description="TonB-dependent receptor plug" evidence="14">
    <location>
        <begin position="38"/>
        <end position="149"/>
    </location>
</feature>
<evidence type="ECO:0000256" key="10">
    <source>
        <dbReference type="PROSITE-ProRule" id="PRU01360"/>
    </source>
</evidence>
<dbReference type="PANTHER" id="PTHR30069:SF29">
    <property type="entry name" value="HEMOGLOBIN AND HEMOGLOBIN-HAPTOGLOBIN-BINDING PROTEIN 1-RELATED"/>
    <property type="match status" value="1"/>
</dbReference>
<keyword evidence="9 10" id="KW-0998">Cell outer membrane</keyword>
<dbReference type="GO" id="GO:0044718">
    <property type="term" value="P:siderophore transmembrane transport"/>
    <property type="evidence" value="ECO:0007669"/>
    <property type="project" value="TreeGrafter"/>
</dbReference>
<dbReference type="PROSITE" id="PS52016">
    <property type="entry name" value="TONB_DEPENDENT_REC_3"/>
    <property type="match status" value="1"/>
</dbReference>
<evidence type="ECO:0000256" key="7">
    <source>
        <dbReference type="ARBA" id="ARBA00023136"/>
    </source>
</evidence>
<dbReference type="InterPro" id="IPR012910">
    <property type="entry name" value="Plug_dom"/>
</dbReference>
<evidence type="ECO:0000256" key="6">
    <source>
        <dbReference type="ARBA" id="ARBA00023077"/>
    </source>
</evidence>
<evidence type="ECO:0000256" key="1">
    <source>
        <dbReference type="ARBA" id="ARBA00004571"/>
    </source>
</evidence>
<gene>
    <name evidence="15" type="ORF">CRV08_02835</name>
</gene>
<reference evidence="15 16" key="1">
    <citation type="submission" date="2017-10" db="EMBL/GenBank/DDBJ databases">
        <title>Genomics of the genus Arcobacter.</title>
        <authorList>
            <person name="Perez-Cataluna A."/>
            <person name="Figueras M.J."/>
        </authorList>
    </citation>
    <scope>NUCLEOTIDE SEQUENCE [LARGE SCALE GENOMIC DNA]</scope>
    <source>
        <strain evidence="15 16">CECT 8993</strain>
    </source>
</reference>
<protein>
    <recommendedName>
        <fullName evidence="17">TonB-dependent receptor</fullName>
    </recommendedName>
</protein>
<evidence type="ECO:0000256" key="4">
    <source>
        <dbReference type="ARBA" id="ARBA00022692"/>
    </source>
</evidence>
<keyword evidence="2 10" id="KW-0813">Transport</keyword>
<dbReference type="Pfam" id="PF00593">
    <property type="entry name" value="TonB_dep_Rec_b-barrel"/>
    <property type="match status" value="1"/>
</dbReference>
<evidence type="ECO:0000256" key="3">
    <source>
        <dbReference type="ARBA" id="ARBA00022452"/>
    </source>
</evidence>
<evidence type="ECO:0000256" key="5">
    <source>
        <dbReference type="ARBA" id="ARBA00022729"/>
    </source>
</evidence>
<dbReference type="RefSeq" id="WP_128978859.1">
    <property type="nucleotide sequence ID" value="NZ_PDKJ01000002.1"/>
</dbReference>
<dbReference type="InterPro" id="IPR036942">
    <property type="entry name" value="Beta-barrel_TonB_sf"/>
</dbReference>
<evidence type="ECO:0000259" key="13">
    <source>
        <dbReference type="Pfam" id="PF00593"/>
    </source>
</evidence>
<keyword evidence="8" id="KW-0675">Receptor</keyword>
<feature type="signal peptide" evidence="12">
    <location>
        <begin position="1"/>
        <end position="21"/>
    </location>
</feature>
<keyword evidence="7 10" id="KW-0472">Membrane</keyword>
<dbReference type="Gene3D" id="2.170.130.10">
    <property type="entry name" value="TonB-dependent receptor, plug domain"/>
    <property type="match status" value="1"/>
</dbReference>
<keyword evidence="3 10" id="KW-1134">Transmembrane beta strand</keyword>
<organism evidence="15 16">
    <name type="scientific">Halarcobacter ebronensis</name>
    <dbReference type="NCBI Taxonomy" id="1462615"/>
    <lineage>
        <taxon>Bacteria</taxon>
        <taxon>Pseudomonadati</taxon>
        <taxon>Campylobacterota</taxon>
        <taxon>Epsilonproteobacteria</taxon>
        <taxon>Campylobacterales</taxon>
        <taxon>Arcobacteraceae</taxon>
        <taxon>Halarcobacter</taxon>
    </lineage>
</organism>
<evidence type="ECO:0000313" key="16">
    <source>
        <dbReference type="Proteomes" id="UP000290172"/>
    </source>
</evidence>
<comment type="caution">
    <text evidence="15">The sequence shown here is derived from an EMBL/GenBank/DDBJ whole genome shotgun (WGS) entry which is preliminary data.</text>
</comment>
<evidence type="ECO:0000256" key="9">
    <source>
        <dbReference type="ARBA" id="ARBA00023237"/>
    </source>
</evidence>
<keyword evidence="6 11" id="KW-0798">TonB box</keyword>
<dbReference type="InterPro" id="IPR000531">
    <property type="entry name" value="Beta-barrel_TonB"/>
</dbReference>
<dbReference type="CDD" id="cd01347">
    <property type="entry name" value="ligand_gated_channel"/>
    <property type="match status" value="1"/>
</dbReference>
<feature type="domain" description="TonB-dependent receptor-like beta-barrel" evidence="13">
    <location>
        <begin position="244"/>
        <end position="599"/>
    </location>
</feature>
<dbReference type="InterPro" id="IPR039426">
    <property type="entry name" value="TonB-dep_rcpt-like"/>
</dbReference>
<accession>A0A4Q0YG93</accession>
<feature type="chain" id="PRO_5020372452" description="TonB-dependent receptor" evidence="12">
    <location>
        <begin position="22"/>
        <end position="625"/>
    </location>
</feature>
<comment type="similarity">
    <text evidence="10 11">Belongs to the TonB-dependent receptor family.</text>
</comment>
<sequence>MYKKSLFVISALAMVSSNIFAVDELEDIVVTAKSEKSIKDLSEVVTVISAEDIKKINATNIKDILIKTPGIIKTAAGAMMGGRESISIRGLDSTYALILVDGKKISPTDDYIGHSDFQYSWVPIDMIERIEVMKGPKSSIYGSQAIGGVINIITKKNTKKLFGEVNLQSGFSAAENGGDETRISANIGGNISDKLSLFLGVNKNEKDATGGVGTTAFGTPTNEATYIEGLETKDLLAKLKYNFDDTQSVYASYIKGEEERKDYDDTTTYDLERDIYSVGYEKSFEKLSFSLDYSKSEQEAAANSMFATYTHKLTSDSLKGEAKISMIEKNYIIIGAETSKDSYDRLRQNGSTQYAFDARANAYYLQDEIELGDFVLSFGGRFDDNQKYGSEFSPNVGIVYKIDDMQRLKASYGEGFKAPSVTKGSNGFGSGSHAAPYGNDNLKAETSKSYELAYEFYGNSTTFKSAIFKTDVEDMINTAGATGDVRYINVDQVGTKGFELGVDYDINSNHTLNVNYTYIQTENKQTGKDLTYKPEHTFNIGLNSEFGWGISTYISANYIGEQYSDVDNTDKASGYTIFNAQINKDITKDLSVKLGVDNITDEEFDNNDPYYLQRRVAYIGLRYKF</sequence>
<dbReference type="GO" id="GO:0009279">
    <property type="term" value="C:cell outer membrane"/>
    <property type="evidence" value="ECO:0007669"/>
    <property type="project" value="UniProtKB-SubCell"/>
</dbReference>
<evidence type="ECO:0000313" key="15">
    <source>
        <dbReference type="EMBL" id="RXJ69656.1"/>
    </source>
</evidence>
<evidence type="ECO:0000256" key="2">
    <source>
        <dbReference type="ARBA" id="ARBA00022448"/>
    </source>
</evidence>
<comment type="subcellular location">
    <subcellularLocation>
        <location evidence="1 10">Cell outer membrane</location>
        <topology evidence="1 10">Multi-pass membrane protein</topology>
    </subcellularLocation>
</comment>
<proteinExistence type="inferred from homology"/>
<dbReference type="PANTHER" id="PTHR30069">
    <property type="entry name" value="TONB-DEPENDENT OUTER MEMBRANE RECEPTOR"/>
    <property type="match status" value="1"/>
</dbReference>